<accession>A0A2N9FT98</accession>
<name>A0A2N9FT98_FAGSY</name>
<organism evidence="1">
    <name type="scientific">Fagus sylvatica</name>
    <name type="common">Beechnut</name>
    <dbReference type="NCBI Taxonomy" id="28930"/>
    <lineage>
        <taxon>Eukaryota</taxon>
        <taxon>Viridiplantae</taxon>
        <taxon>Streptophyta</taxon>
        <taxon>Embryophyta</taxon>
        <taxon>Tracheophyta</taxon>
        <taxon>Spermatophyta</taxon>
        <taxon>Magnoliopsida</taxon>
        <taxon>eudicotyledons</taxon>
        <taxon>Gunneridae</taxon>
        <taxon>Pentapetalae</taxon>
        <taxon>rosids</taxon>
        <taxon>fabids</taxon>
        <taxon>Fagales</taxon>
        <taxon>Fagaceae</taxon>
        <taxon>Fagus</taxon>
    </lineage>
</organism>
<dbReference type="SUPFAM" id="SSF51905">
    <property type="entry name" value="FAD/NAD(P)-binding domain"/>
    <property type="match status" value="1"/>
</dbReference>
<dbReference type="Gene3D" id="3.30.9.30">
    <property type="match status" value="1"/>
</dbReference>
<evidence type="ECO:0008006" key="2">
    <source>
        <dbReference type="Google" id="ProtNLM"/>
    </source>
</evidence>
<dbReference type="EMBL" id="OIVN01001142">
    <property type="protein sequence ID" value="SPC90365.1"/>
    <property type="molecule type" value="Genomic_DNA"/>
</dbReference>
<protein>
    <recommendedName>
        <fullName evidence="2">FAD-binding domain-containing protein</fullName>
    </recommendedName>
</protein>
<dbReference type="Gene3D" id="3.50.50.60">
    <property type="entry name" value="FAD/NAD(P)-binding domain"/>
    <property type="match status" value="1"/>
</dbReference>
<dbReference type="AlphaFoldDB" id="A0A2N9FT98"/>
<proteinExistence type="predicted"/>
<sequence length="275" mass="30086">MRCYFVRCEGGKDLKSNEKNGEGRKRPRILIAGGGIAGLVLALGAKHRDFEVKVFEKDLSAVRGEGRERGPIQLSSSALAVLQAIDENAAQQIIKAGHVTGNRINGFADGVSGECLSVRVHATRSGLGTLPSSGTSNLTFMRWFTKPDLFTPAVTRGLPITQVICRMALQEILVNAVGSEVVRNKSKVVDFREDPNKVRSKLFGVQEAKYSSYTCYSGVANFAPPYVDTVGYRVFPGLNQYFVALDVGNGKMQWYAFHKEPQRNTDPPRGNSCLL</sequence>
<dbReference type="PANTHER" id="PTHR46496:SF6">
    <property type="entry name" value="ZEAXANTHIN EPOXIDASE, CHLOROPLASTIC-LIKE ISOFORM X1"/>
    <property type="match status" value="1"/>
</dbReference>
<reference evidence="1" key="1">
    <citation type="submission" date="2018-02" db="EMBL/GenBank/DDBJ databases">
        <authorList>
            <person name="Cohen D.B."/>
            <person name="Kent A.D."/>
        </authorList>
    </citation>
    <scope>NUCLEOTIDE SEQUENCE</scope>
</reference>
<dbReference type="InterPro" id="IPR036188">
    <property type="entry name" value="FAD/NAD-bd_sf"/>
</dbReference>
<gene>
    <name evidence="1" type="ORF">FSB_LOCUS18247</name>
</gene>
<evidence type="ECO:0000313" key="1">
    <source>
        <dbReference type="EMBL" id="SPC90365.1"/>
    </source>
</evidence>
<dbReference type="PANTHER" id="PTHR46496">
    <property type="match status" value="1"/>
</dbReference>